<dbReference type="Gene3D" id="2.10.60.10">
    <property type="entry name" value="CD59"/>
    <property type="match status" value="1"/>
</dbReference>
<keyword evidence="13" id="KW-0675">Receptor</keyword>
<evidence type="ECO:0000313" key="21">
    <source>
        <dbReference type="WBParaSite" id="PSAMB.scaffold4545size14270.g24569.t1"/>
    </source>
</evidence>
<dbReference type="Pfam" id="PF00069">
    <property type="entry name" value="Pkinase"/>
    <property type="match status" value="1"/>
</dbReference>
<evidence type="ECO:0000256" key="3">
    <source>
        <dbReference type="ARBA" id="ARBA00012401"/>
    </source>
</evidence>
<evidence type="ECO:0000256" key="17">
    <source>
        <dbReference type="SAM" id="SignalP"/>
    </source>
</evidence>
<dbReference type="AlphaFoldDB" id="A0A914WKK8"/>
<feature type="binding site" evidence="14">
    <location>
        <position position="280"/>
    </location>
    <ligand>
        <name>ATP</name>
        <dbReference type="ChEBI" id="CHEBI:30616"/>
    </ligand>
</feature>
<dbReference type="SMART" id="SM00220">
    <property type="entry name" value="S_TKc"/>
    <property type="match status" value="1"/>
</dbReference>
<keyword evidence="8 14" id="KW-0547">Nucleotide-binding</keyword>
<evidence type="ECO:0000256" key="2">
    <source>
        <dbReference type="ARBA" id="ARBA00009605"/>
    </source>
</evidence>
<proteinExistence type="inferred from homology"/>
<evidence type="ECO:0000256" key="14">
    <source>
        <dbReference type="PROSITE-ProRule" id="PRU10141"/>
    </source>
</evidence>
<dbReference type="SUPFAM" id="SSF56112">
    <property type="entry name" value="Protein kinase-like (PK-like)"/>
    <property type="match status" value="1"/>
</dbReference>
<dbReference type="InterPro" id="IPR017441">
    <property type="entry name" value="Protein_kinase_ATP_BS"/>
</dbReference>
<evidence type="ECO:0000256" key="6">
    <source>
        <dbReference type="ARBA" id="ARBA00022692"/>
    </source>
</evidence>
<feature type="signal peptide" evidence="17">
    <location>
        <begin position="1"/>
        <end position="16"/>
    </location>
</feature>
<evidence type="ECO:0000256" key="16">
    <source>
        <dbReference type="SAM" id="Phobius"/>
    </source>
</evidence>
<dbReference type="InterPro" id="IPR008271">
    <property type="entry name" value="Ser/Thr_kinase_AS"/>
</dbReference>
<name>A0A914WKK8_9BILA</name>
<evidence type="ECO:0000256" key="4">
    <source>
        <dbReference type="ARBA" id="ARBA00022527"/>
    </source>
</evidence>
<reference evidence="21" key="1">
    <citation type="submission" date="2022-11" db="UniProtKB">
        <authorList>
            <consortium name="WormBaseParasite"/>
        </authorList>
    </citation>
    <scope>IDENTIFICATION</scope>
</reference>
<protein>
    <recommendedName>
        <fullName evidence="3">receptor protein serine/threonine kinase</fullName>
        <ecNumber evidence="3">2.7.11.30</ecNumber>
    </recommendedName>
</protein>
<evidence type="ECO:0000256" key="13">
    <source>
        <dbReference type="ARBA" id="ARBA00023170"/>
    </source>
</evidence>
<feature type="transmembrane region" description="Helical" evidence="16">
    <location>
        <begin position="157"/>
        <end position="182"/>
    </location>
</feature>
<evidence type="ECO:0000256" key="7">
    <source>
        <dbReference type="ARBA" id="ARBA00022729"/>
    </source>
</evidence>
<keyword evidence="9" id="KW-0418">Kinase</keyword>
<keyword evidence="5" id="KW-0808">Transferase</keyword>
<feature type="chain" id="PRO_5037572100" description="receptor protein serine/threonine kinase" evidence="17">
    <location>
        <begin position="17"/>
        <end position="464"/>
    </location>
</feature>
<dbReference type="InterPro" id="IPR045860">
    <property type="entry name" value="Snake_toxin-like_sf"/>
</dbReference>
<evidence type="ECO:0000256" key="10">
    <source>
        <dbReference type="ARBA" id="ARBA00022840"/>
    </source>
</evidence>
<dbReference type="InterPro" id="IPR000333">
    <property type="entry name" value="TGFB_receptor"/>
</dbReference>
<dbReference type="PANTHER" id="PTHR23255">
    <property type="entry name" value="TRANSFORMING GROWTH FACTOR-BETA RECEPTOR TYPE I AND II"/>
    <property type="match status" value="1"/>
</dbReference>
<dbReference type="PROSITE" id="PS00107">
    <property type="entry name" value="PROTEIN_KINASE_ATP"/>
    <property type="match status" value="1"/>
</dbReference>
<dbReference type="PANTHER" id="PTHR23255:SF71">
    <property type="entry name" value="RECEPTOR PROTEIN SERINE_THREONINE KINASE"/>
    <property type="match status" value="1"/>
</dbReference>
<dbReference type="InterPro" id="IPR000719">
    <property type="entry name" value="Prot_kinase_dom"/>
</dbReference>
<evidence type="ECO:0000256" key="8">
    <source>
        <dbReference type="ARBA" id="ARBA00022741"/>
    </source>
</evidence>
<evidence type="ECO:0000256" key="9">
    <source>
        <dbReference type="ARBA" id="ARBA00022777"/>
    </source>
</evidence>
<keyword evidence="6 16" id="KW-0812">Transmembrane</keyword>
<feature type="domain" description="Protein kinase" evidence="18">
    <location>
        <begin position="253"/>
        <end position="464"/>
    </location>
</feature>
<keyword evidence="10 14" id="KW-0067">ATP-binding</keyword>
<evidence type="ECO:0000259" key="18">
    <source>
        <dbReference type="PROSITE" id="PS50011"/>
    </source>
</evidence>
<dbReference type="InterPro" id="IPR003605">
    <property type="entry name" value="GS_dom"/>
</dbReference>
<evidence type="ECO:0000256" key="1">
    <source>
        <dbReference type="ARBA" id="ARBA00004479"/>
    </source>
</evidence>
<dbReference type="GO" id="GO:0005886">
    <property type="term" value="C:plasma membrane"/>
    <property type="evidence" value="ECO:0007669"/>
    <property type="project" value="TreeGrafter"/>
</dbReference>
<dbReference type="PROSITE" id="PS51256">
    <property type="entry name" value="GS"/>
    <property type="match status" value="1"/>
</dbReference>
<dbReference type="GO" id="GO:0005524">
    <property type="term" value="F:ATP binding"/>
    <property type="evidence" value="ECO:0007669"/>
    <property type="project" value="UniProtKB-UniRule"/>
</dbReference>
<keyword evidence="7 17" id="KW-0732">Signal</keyword>
<evidence type="ECO:0000313" key="20">
    <source>
        <dbReference type="Proteomes" id="UP000887566"/>
    </source>
</evidence>
<feature type="domain" description="GS" evidence="19">
    <location>
        <begin position="213"/>
        <end position="252"/>
    </location>
</feature>
<dbReference type="Gene3D" id="3.30.200.20">
    <property type="entry name" value="Phosphorylase Kinase, domain 1"/>
    <property type="match status" value="1"/>
</dbReference>
<comment type="similarity">
    <text evidence="2">Belongs to the protein kinase superfamily. TKL Ser/Thr protein kinase family. TGFB receptor subfamily.</text>
</comment>
<accession>A0A914WKK8</accession>
<evidence type="ECO:0000259" key="19">
    <source>
        <dbReference type="PROSITE" id="PS51256"/>
    </source>
</evidence>
<keyword evidence="20" id="KW-1185">Reference proteome</keyword>
<dbReference type="Gene3D" id="1.10.510.10">
    <property type="entry name" value="Transferase(Phosphotransferase) domain 1"/>
    <property type="match status" value="1"/>
</dbReference>
<comment type="subcellular location">
    <subcellularLocation>
        <location evidence="1">Membrane</location>
        <topology evidence="1">Single-pass type I membrane protein</topology>
    </subcellularLocation>
</comment>
<dbReference type="InterPro" id="IPR011009">
    <property type="entry name" value="Kinase-like_dom_sf"/>
</dbReference>
<evidence type="ECO:0000256" key="12">
    <source>
        <dbReference type="ARBA" id="ARBA00023136"/>
    </source>
</evidence>
<sequence length="464" mass="51580">MWIYFIFSSLLVPAYFSPIERSHKSIEYLRKTIRDKDGSFGASDLLCNCTSPGCDFALVNAFGEDFKGLCRSDGLCMATVEKEGGIIIRNYLCVLKENMEPPGARLPFVCLNHKDQTHITKSFCCNSSLCNGQAELELDAPTTPSPITADPSPNSAAFWKVIVVVFISFSLMLIAIILYLCYRYHLFFPHVAPVNGKGPWQLSESGSTASKLPLIMNGIDDTKKIIGQLFDPDTTGSGQGGPLLIPRTIANQIELKETIGQGRFGEVIRGEWKGDEVAVKIFLSRDEKAYYREVDVYLTTMMRHPNILHFIGADNKDTGEVTQLWLVTEYHPKGALLEYLLVNTVSESGLCRMVRSLAQGLAFLHCEIEGTHSKPAIAHRDLKSKNILVKKDGSLCIADLGLAVRYHSGTIDLPCNNKVGTVVRLHSLLYHFHATLNAIFVLDVAIPLKYVRKARLKEKYAICN</sequence>
<keyword evidence="12 16" id="KW-0472">Membrane</keyword>
<dbReference type="GO" id="GO:0071363">
    <property type="term" value="P:cellular response to growth factor stimulus"/>
    <property type="evidence" value="ECO:0007669"/>
    <property type="project" value="TreeGrafter"/>
</dbReference>
<organism evidence="20 21">
    <name type="scientific">Plectus sambesii</name>
    <dbReference type="NCBI Taxonomy" id="2011161"/>
    <lineage>
        <taxon>Eukaryota</taxon>
        <taxon>Metazoa</taxon>
        <taxon>Ecdysozoa</taxon>
        <taxon>Nematoda</taxon>
        <taxon>Chromadorea</taxon>
        <taxon>Plectida</taxon>
        <taxon>Plectina</taxon>
        <taxon>Plectoidea</taxon>
        <taxon>Plectidae</taxon>
        <taxon>Plectus</taxon>
    </lineage>
</organism>
<dbReference type="SMART" id="SM00467">
    <property type="entry name" value="GS"/>
    <property type="match status" value="1"/>
</dbReference>
<evidence type="ECO:0000256" key="5">
    <source>
        <dbReference type="ARBA" id="ARBA00022679"/>
    </source>
</evidence>
<dbReference type="WBParaSite" id="PSAMB.scaffold4545size14270.g24569.t1">
    <property type="protein sequence ID" value="PSAMB.scaffold4545size14270.g24569.t1"/>
    <property type="gene ID" value="PSAMB.scaffold4545size14270.g24569"/>
</dbReference>
<dbReference type="EC" id="2.7.11.30" evidence="3"/>
<dbReference type="GO" id="GO:0043235">
    <property type="term" value="C:receptor complex"/>
    <property type="evidence" value="ECO:0007669"/>
    <property type="project" value="TreeGrafter"/>
</dbReference>
<evidence type="ECO:0000256" key="11">
    <source>
        <dbReference type="ARBA" id="ARBA00022989"/>
    </source>
</evidence>
<keyword evidence="11 16" id="KW-1133">Transmembrane helix</keyword>
<dbReference type="PROSITE" id="PS50011">
    <property type="entry name" value="PROTEIN_KINASE_DOM"/>
    <property type="match status" value="1"/>
</dbReference>
<dbReference type="GO" id="GO:0004675">
    <property type="term" value="F:transmembrane receptor protein serine/threonine kinase activity"/>
    <property type="evidence" value="ECO:0007669"/>
    <property type="project" value="UniProtKB-EC"/>
</dbReference>
<evidence type="ECO:0000256" key="15">
    <source>
        <dbReference type="RuleBase" id="RU000304"/>
    </source>
</evidence>
<dbReference type="PROSITE" id="PS00108">
    <property type="entry name" value="PROTEIN_KINASE_ST"/>
    <property type="match status" value="1"/>
</dbReference>
<keyword evidence="4 15" id="KW-0723">Serine/threonine-protein kinase</keyword>
<dbReference type="Proteomes" id="UP000887566">
    <property type="component" value="Unplaced"/>
</dbReference>